<dbReference type="GO" id="GO:0003677">
    <property type="term" value="F:DNA binding"/>
    <property type="evidence" value="ECO:0007669"/>
    <property type="project" value="UniProtKB-KW"/>
</dbReference>
<dbReference type="Pfam" id="PF01381">
    <property type="entry name" value="HTH_3"/>
    <property type="match status" value="1"/>
</dbReference>
<keyword evidence="1 3" id="KW-0238">DNA-binding</keyword>
<sequence>MLTLGDRIISLRQDLDIQQKDLAAQIGITKSSMSKYERNINIPNAEILSKIADALNTTTDFLLGRTPSKQPLSSSLMRLSTDEQRLLQRFGLLNDQNRARILERIDTYYETQMDDD</sequence>
<dbReference type="InterPro" id="IPR010982">
    <property type="entry name" value="Lambda_DNA-bd_dom_sf"/>
</dbReference>
<protein>
    <submittedName>
        <fullName evidence="3">DNA-binding helix-turn-helix protein</fullName>
    </submittedName>
</protein>
<dbReference type="HOGENOM" id="CLU_066192_4_2_9"/>
<dbReference type="InterPro" id="IPR001387">
    <property type="entry name" value="Cro/C1-type_HTH"/>
</dbReference>
<evidence type="ECO:0000313" key="4">
    <source>
        <dbReference type="Proteomes" id="UP000003340"/>
    </source>
</evidence>
<gene>
    <name evidence="3" type="ORF">CLOSTMETH_02691</name>
</gene>
<dbReference type="EMBL" id="ACEC01000093">
    <property type="protein sequence ID" value="EEG29678.1"/>
    <property type="molecule type" value="Genomic_DNA"/>
</dbReference>
<evidence type="ECO:0000259" key="2">
    <source>
        <dbReference type="PROSITE" id="PS50943"/>
    </source>
</evidence>
<dbReference type="PROSITE" id="PS50943">
    <property type="entry name" value="HTH_CROC1"/>
    <property type="match status" value="1"/>
</dbReference>
<feature type="domain" description="HTH cro/C1-type" evidence="2">
    <location>
        <begin position="8"/>
        <end position="62"/>
    </location>
</feature>
<evidence type="ECO:0000313" key="3">
    <source>
        <dbReference type="EMBL" id="EEG29678.1"/>
    </source>
</evidence>
<dbReference type="PANTHER" id="PTHR46558">
    <property type="entry name" value="TRACRIPTIONAL REGULATORY PROTEIN-RELATED-RELATED"/>
    <property type="match status" value="1"/>
</dbReference>
<dbReference type="CDD" id="cd00093">
    <property type="entry name" value="HTH_XRE"/>
    <property type="match status" value="1"/>
</dbReference>
<reference evidence="3 4" key="1">
    <citation type="submission" date="2009-01" db="EMBL/GenBank/DDBJ databases">
        <authorList>
            <person name="Fulton L."/>
            <person name="Clifton S."/>
            <person name="Fulton B."/>
            <person name="Xu J."/>
            <person name="Minx P."/>
            <person name="Pepin K.H."/>
            <person name="Johnson M."/>
            <person name="Bhonagiri V."/>
            <person name="Nash W.E."/>
            <person name="Mardis E.R."/>
            <person name="Wilson R.K."/>
        </authorList>
    </citation>
    <scope>NUCLEOTIDE SEQUENCE [LARGE SCALE GENOMIC DNA]</scope>
    <source>
        <strain evidence="3 4">DSM 5476</strain>
    </source>
</reference>
<dbReference type="SMART" id="SM00530">
    <property type="entry name" value="HTH_XRE"/>
    <property type="match status" value="1"/>
</dbReference>
<organism evidence="3 4">
    <name type="scientific">[Clostridium] methylpentosum DSM 5476</name>
    <dbReference type="NCBI Taxonomy" id="537013"/>
    <lineage>
        <taxon>Bacteria</taxon>
        <taxon>Bacillati</taxon>
        <taxon>Bacillota</taxon>
        <taxon>Clostridia</taxon>
        <taxon>Eubacteriales</taxon>
        <taxon>Oscillospiraceae</taxon>
        <taxon>Oscillospiraceae incertae sedis</taxon>
    </lineage>
</organism>
<evidence type="ECO:0000256" key="1">
    <source>
        <dbReference type="ARBA" id="ARBA00023125"/>
    </source>
</evidence>
<reference evidence="3 4" key="2">
    <citation type="submission" date="2009-02" db="EMBL/GenBank/DDBJ databases">
        <title>Draft genome sequence of Clostridium methylpentosum (DSM 5476).</title>
        <authorList>
            <person name="Sudarsanam P."/>
            <person name="Ley R."/>
            <person name="Guruge J."/>
            <person name="Turnbaugh P.J."/>
            <person name="Mahowald M."/>
            <person name="Liep D."/>
            <person name="Gordon J."/>
        </authorList>
    </citation>
    <scope>NUCLEOTIDE SEQUENCE [LARGE SCALE GENOMIC DNA]</scope>
    <source>
        <strain evidence="3 4">DSM 5476</strain>
    </source>
</reference>
<dbReference type="PANTHER" id="PTHR46558:SF11">
    <property type="entry name" value="HTH-TYPE TRANSCRIPTIONAL REGULATOR XRE"/>
    <property type="match status" value="1"/>
</dbReference>
<comment type="caution">
    <text evidence="3">The sequence shown here is derived from an EMBL/GenBank/DDBJ whole genome shotgun (WGS) entry which is preliminary data.</text>
</comment>
<dbReference type="STRING" id="537013.CLOSTMETH_02691"/>
<dbReference type="eggNOG" id="COG1396">
    <property type="taxonomic scope" value="Bacteria"/>
</dbReference>
<dbReference type="SUPFAM" id="SSF47413">
    <property type="entry name" value="lambda repressor-like DNA-binding domains"/>
    <property type="match status" value="1"/>
</dbReference>
<proteinExistence type="predicted"/>
<dbReference type="AlphaFoldDB" id="C0EFP9"/>
<dbReference type="Proteomes" id="UP000003340">
    <property type="component" value="Unassembled WGS sequence"/>
</dbReference>
<dbReference type="Gene3D" id="1.10.260.40">
    <property type="entry name" value="lambda repressor-like DNA-binding domains"/>
    <property type="match status" value="1"/>
</dbReference>
<keyword evidence="4" id="KW-1185">Reference proteome</keyword>
<name>C0EFP9_9FIRM</name>
<accession>C0EFP9</accession>